<evidence type="ECO:0000256" key="6">
    <source>
        <dbReference type="ARBA" id="ARBA00022833"/>
    </source>
</evidence>
<dbReference type="GeneTree" id="ENSGT00940000154969"/>
<feature type="domain" description="TGS" evidence="14">
    <location>
        <begin position="51"/>
        <end position="113"/>
    </location>
</feature>
<reference evidence="15" key="3">
    <citation type="submission" date="2025-09" db="UniProtKB">
        <authorList>
            <consortium name="Ensembl"/>
        </authorList>
    </citation>
    <scope>IDENTIFICATION</scope>
</reference>
<dbReference type="InterPro" id="IPR002320">
    <property type="entry name" value="Thr-tRNA-ligase_IIa"/>
</dbReference>
<evidence type="ECO:0000313" key="16">
    <source>
        <dbReference type="Proteomes" id="UP000472263"/>
    </source>
</evidence>
<dbReference type="GO" id="GO:0004829">
    <property type="term" value="F:threonine-tRNA ligase activity"/>
    <property type="evidence" value="ECO:0007669"/>
    <property type="project" value="UniProtKB-EC"/>
</dbReference>
<dbReference type="CDD" id="cd00771">
    <property type="entry name" value="ThrRS_core"/>
    <property type="match status" value="1"/>
</dbReference>
<dbReference type="PANTHER" id="PTHR11451">
    <property type="entry name" value="THREONINE-TRNA LIGASE"/>
    <property type="match status" value="1"/>
</dbReference>
<dbReference type="SUPFAM" id="SSF52954">
    <property type="entry name" value="Class II aaRS ABD-related"/>
    <property type="match status" value="1"/>
</dbReference>
<dbReference type="InterPro" id="IPR002314">
    <property type="entry name" value="aa-tRNA-synt_IIb"/>
</dbReference>
<dbReference type="Pfam" id="PF07973">
    <property type="entry name" value="tRNA_SAD"/>
    <property type="match status" value="1"/>
</dbReference>
<evidence type="ECO:0000259" key="14">
    <source>
        <dbReference type="PROSITE" id="PS51880"/>
    </source>
</evidence>
<dbReference type="Pfam" id="PF00587">
    <property type="entry name" value="tRNA-synt_2b"/>
    <property type="match status" value="1"/>
</dbReference>
<dbReference type="InterPro" id="IPR033728">
    <property type="entry name" value="ThrRS_core"/>
</dbReference>
<evidence type="ECO:0000256" key="4">
    <source>
        <dbReference type="ARBA" id="ARBA00022723"/>
    </source>
</evidence>
<reference evidence="15" key="1">
    <citation type="submission" date="2019-06" db="EMBL/GenBank/DDBJ databases">
        <authorList>
            <consortium name="Wellcome Sanger Institute Data Sharing"/>
        </authorList>
    </citation>
    <scope>NUCLEOTIDE SEQUENCE [LARGE SCALE GENOMIC DNA]</scope>
</reference>
<dbReference type="PRINTS" id="PR01047">
    <property type="entry name" value="TRNASYNTHTHR"/>
</dbReference>
<protein>
    <recommendedName>
        <fullName evidence="2">threonine--tRNA ligase</fullName>
        <ecNumber evidence="2">6.1.1.3</ecNumber>
    </recommendedName>
    <alternativeName>
        <fullName evidence="10">Threonyl-tRNA synthetase</fullName>
    </alternativeName>
</protein>
<dbReference type="FunFam" id="3.30.980.10:FF:000003">
    <property type="entry name" value="Threonine--tRNA ligase, cytoplasmic"/>
    <property type="match status" value="1"/>
</dbReference>
<dbReference type="InterPro" id="IPR012947">
    <property type="entry name" value="tRNA_SAD"/>
</dbReference>
<proteinExistence type="inferred from homology"/>
<dbReference type="InterPro" id="IPR012675">
    <property type="entry name" value="Beta-grasp_dom_sf"/>
</dbReference>
<evidence type="ECO:0000256" key="11">
    <source>
        <dbReference type="ARBA" id="ARBA00049515"/>
    </source>
</evidence>
<dbReference type="InterPro" id="IPR018163">
    <property type="entry name" value="Thr/Ala-tRNA-synth_IIc_edit"/>
</dbReference>
<dbReference type="FunFam" id="3.30.930.10:FF:000002">
    <property type="entry name" value="Threonine--tRNA ligase"/>
    <property type="match status" value="1"/>
</dbReference>
<keyword evidence="8" id="KW-0648">Protein biosynthesis</keyword>
<feature type="compositionally biased region" description="Basic and acidic residues" evidence="12">
    <location>
        <begin position="1"/>
        <end position="15"/>
    </location>
</feature>
<sequence length="646" mass="74512">PVDKNRKEKKQDKAPGDGATSPAYIAGRLSLYEQLKKESDALQARRAAENKPITVELPDGCKVEGTAWVTTPYQLACGISQGLADNAVISRVSGELWDLDRPLEQDCSLEILRFDNDDAQAVYWHSSAHILGEAMESYYGGCLCYGPPIENGFYYDMYLDGQKGVSSTEFGELETLCKTVIKDKQPFERLEVRKDTLLEMFTYNKFKCRILNEKVSTPTTTVYRCGPLIDLCRGPHVRHTGKIKAMKIYKNSSTYWEGRSDMETLQRIYGISFPDSKMLKEWERFQEEAKNRDHRKIGKDQELFFFHDLSPGSCFFLPSGAYIYNTLTEFIREEYWRRGFQEVASPNIYNSKLWETSGHWQHYSENMFSFPVEDDIFALKPMNCPGHCLMFSHRPRSWRELPLRLADFGVLHRNELSGTLTGLTRVRRFQQDDAHIFCTMEQIESEMKGCLDFLRCVYDVFGFSFQLHLSTRPEKYLGDISVKKNLPFQIDIKIKDAIGRYHQCATIQLDFQLPIRFNLTFVGKDGDDKGRPVIIHRAILGSVERMIAILTENYAGKWPLWLSPRQVMFVPVNPSCEEYAKKVCKQFVEAGFMADADLDSGCLLNKKIRNAQLAQYNFILGKEMTVLHKDRERQNFLSPVIPIQWC</sequence>
<dbReference type="InterPro" id="IPR045864">
    <property type="entry name" value="aa-tRNA-synth_II/BPL/LPL"/>
</dbReference>
<organism evidence="15 16">
    <name type="scientific">Myripristis murdjan</name>
    <name type="common">pinecone soldierfish</name>
    <dbReference type="NCBI Taxonomy" id="586833"/>
    <lineage>
        <taxon>Eukaryota</taxon>
        <taxon>Metazoa</taxon>
        <taxon>Chordata</taxon>
        <taxon>Craniata</taxon>
        <taxon>Vertebrata</taxon>
        <taxon>Euteleostomi</taxon>
        <taxon>Actinopterygii</taxon>
        <taxon>Neopterygii</taxon>
        <taxon>Teleostei</taxon>
        <taxon>Neoteleostei</taxon>
        <taxon>Acanthomorphata</taxon>
        <taxon>Holocentriformes</taxon>
        <taxon>Holocentridae</taxon>
        <taxon>Myripristis</taxon>
    </lineage>
</organism>
<dbReference type="GO" id="GO:0005524">
    <property type="term" value="F:ATP binding"/>
    <property type="evidence" value="ECO:0007669"/>
    <property type="project" value="UniProtKB-KW"/>
</dbReference>
<dbReference type="GO" id="GO:0046872">
    <property type="term" value="F:metal ion binding"/>
    <property type="evidence" value="ECO:0007669"/>
    <property type="project" value="UniProtKB-KW"/>
</dbReference>
<evidence type="ECO:0000256" key="2">
    <source>
        <dbReference type="ARBA" id="ARBA00013163"/>
    </source>
</evidence>
<dbReference type="EC" id="6.1.1.3" evidence="2"/>
<keyword evidence="5" id="KW-0547">Nucleotide-binding</keyword>
<dbReference type="SMART" id="SM00863">
    <property type="entry name" value="tRNA_SAD"/>
    <property type="match status" value="1"/>
</dbReference>
<keyword evidence="16" id="KW-1185">Reference proteome</keyword>
<dbReference type="PROSITE" id="PS50862">
    <property type="entry name" value="AA_TRNA_LIGASE_II"/>
    <property type="match status" value="1"/>
</dbReference>
<evidence type="ECO:0000313" key="15">
    <source>
        <dbReference type="Ensembl" id="ENSMMDP00005044590.1"/>
    </source>
</evidence>
<keyword evidence="9" id="KW-0030">Aminoacyl-tRNA synthetase</keyword>
<dbReference type="InterPro" id="IPR036621">
    <property type="entry name" value="Anticodon-bd_dom_sf"/>
</dbReference>
<dbReference type="Pfam" id="PF03129">
    <property type="entry name" value="HGTP_anticodon"/>
    <property type="match status" value="1"/>
</dbReference>
<dbReference type="CDD" id="cd01667">
    <property type="entry name" value="TGS_ThrRS"/>
    <property type="match status" value="1"/>
</dbReference>
<dbReference type="Ensembl" id="ENSMMDT00005045476.1">
    <property type="protein sequence ID" value="ENSMMDP00005044590.1"/>
    <property type="gene ID" value="ENSMMDG00005015544.1"/>
</dbReference>
<evidence type="ECO:0000256" key="12">
    <source>
        <dbReference type="SAM" id="MobiDB-lite"/>
    </source>
</evidence>
<keyword evidence="6" id="KW-0862">Zinc</keyword>
<dbReference type="Pfam" id="PF02824">
    <property type="entry name" value="TGS"/>
    <property type="match status" value="1"/>
</dbReference>
<keyword evidence="3" id="KW-0436">Ligase</keyword>
<dbReference type="SUPFAM" id="SSF55186">
    <property type="entry name" value="ThrRS/AlaRS common domain"/>
    <property type="match status" value="1"/>
</dbReference>
<evidence type="ECO:0000256" key="5">
    <source>
        <dbReference type="ARBA" id="ARBA00022741"/>
    </source>
</evidence>
<comment type="catalytic activity">
    <reaction evidence="11">
        <text>tRNA(Thr) + L-threonine + ATP = L-threonyl-tRNA(Thr) + AMP + diphosphate + H(+)</text>
        <dbReference type="Rhea" id="RHEA:24624"/>
        <dbReference type="Rhea" id="RHEA-COMP:9670"/>
        <dbReference type="Rhea" id="RHEA-COMP:9704"/>
        <dbReference type="ChEBI" id="CHEBI:15378"/>
        <dbReference type="ChEBI" id="CHEBI:30616"/>
        <dbReference type="ChEBI" id="CHEBI:33019"/>
        <dbReference type="ChEBI" id="CHEBI:57926"/>
        <dbReference type="ChEBI" id="CHEBI:78442"/>
        <dbReference type="ChEBI" id="CHEBI:78534"/>
        <dbReference type="ChEBI" id="CHEBI:456215"/>
        <dbReference type="EC" id="6.1.1.3"/>
    </reaction>
</comment>
<dbReference type="InterPro" id="IPR006195">
    <property type="entry name" value="aa-tRNA-synth_II"/>
</dbReference>
<name>A0A667ZNV5_9TELE</name>
<evidence type="ECO:0000256" key="7">
    <source>
        <dbReference type="ARBA" id="ARBA00022840"/>
    </source>
</evidence>
<gene>
    <name evidence="15" type="primary">tars3</name>
</gene>
<dbReference type="Gene3D" id="3.10.20.30">
    <property type="match status" value="1"/>
</dbReference>
<dbReference type="Gene3D" id="3.30.980.10">
    <property type="entry name" value="Threonyl-trna Synthetase, Chain A, domain 2"/>
    <property type="match status" value="1"/>
</dbReference>
<dbReference type="InterPro" id="IPR004095">
    <property type="entry name" value="TGS"/>
</dbReference>
<dbReference type="Proteomes" id="UP000472263">
    <property type="component" value="Chromosome 3"/>
</dbReference>
<accession>A0A667ZNV5</accession>
<evidence type="ECO:0000256" key="1">
    <source>
        <dbReference type="ARBA" id="ARBA00008226"/>
    </source>
</evidence>
<keyword evidence="7" id="KW-0067">ATP-binding</keyword>
<dbReference type="PROSITE" id="PS51880">
    <property type="entry name" value="TGS"/>
    <property type="match status" value="1"/>
</dbReference>
<evidence type="ECO:0000259" key="13">
    <source>
        <dbReference type="PROSITE" id="PS50862"/>
    </source>
</evidence>
<comment type="similarity">
    <text evidence="1">Belongs to the class-II aminoacyl-tRNA synthetase family.</text>
</comment>
<dbReference type="SUPFAM" id="SSF55681">
    <property type="entry name" value="Class II aaRS and biotin synthetases"/>
    <property type="match status" value="1"/>
</dbReference>
<dbReference type="InterPro" id="IPR004154">
    <property type="entry name" value="Anticodon-bd"/>
</dbReference>
<dbReference type="GO" id="GO:0005739">
    <property type="term" value="C:mitochondrion"/>
    <property type="evidence" value="ECO:0007669"/>
    <property type="project" value="TreeGrafter"/>
</dbReference>
<dbReference type="GO" id="GO:0006435">
    <property type="term" value="P:threonyl-tRNA aminoacylation"/>
    <property type="evidence" value="ECO:0007669"/>
    <property type="project" value="InterPro"/>
</dbReference>
<dbReference type="SUPFAM" id="SSF81271">
    <property type="entry name" value="TGS-like"/>
    <property type="match status" value="1"/>
</dbReference>
<evidence type="ECO:0000256" key="8">
    <source>
        <dbReference type="ARBA" id="ARBA00022917"/>
    </source>
</evidence>
<dbReference type="Gene3D" id="3.40.50.800">
    <property type="entry name" value="Anticodon-binding domain"/>
    <property type="match status" value="1"/>
</dbReference>
<keyword evidence="4" id="KW-0479">Metal-binding</keyword>
<dbReference type="PANTHER" id="PTHR11451:SF51">
    <property type="entry name" value="THREONINE--TRNA LIGASE"/>
    <property type="match status" value="1"/>
</dbReference>
<feature type="region of interest" description="Disordered" evidence="12">
    <location>
        <begin position="1"/>
        <end position="22"/>
    </location>
</feature>
<feature type="domain" description="Aminoacyl-transfer RNA synthetases class-II family profile" evidence="13">
    <location>
        <begin position="318"/>
        <end position="559"/>
    </location>
</feature>
<evidence type="ECO:0000256" key="10">
    <source>
        <dbReference type="ARBA" id="ARBA00031900"/>
    </source>
</evidence>
<reference evidence="15" key="2">
    <citation type="submission" date="2025-08" db="UniProtKB">
        <authorList>
            <consortium name="Ensembl"/>
        </authorList>
    </citation>
    <scope>IDENTIFICATION</scope>
</reference>
<evidence type="ECO:0000256" key="3">
    <source>
        <dbReference type="ARBA" id="ARBA00022598"/>
    </source>
</evidence>
<dbReference type="Gene3D" id="3.30.930.10">
    <property type="entry name" value="Bira Bifunctional Protein, Domain 2"/>
    <property type="match status" value="1"/>
</dbReference>
<dbReference type="NCBIfam" id="TIGR00418">
    <property type="entry name" value="thrS"/>
    <property type="match status" value="1"/>
</dbReference>
<evidence type="ECO:0000256" key="9">
    <source>
        <dbReference type="ARBA" id="ARBA00023146"/>
    </source>
</evidence>
<dbReference type="AlphaFoldDB" id="A0A667ZNV5"/>
<dbReference type="FunFam" id="3.10.20.30:FF:000006">
    <property type="entry name" value="Threonine--tRNA ligase, cytoplasmic"/>
    <property type="match status" value="1"/>
</dbReference>
<dbReference type="InterPro" id="IPR012676">
    <property type="entry name" value="TGS-like"/>
</dbReference>